<dbReference type="PRINTS" id="PR00111">
    <property type="entry name" value="ABHYDROLASE"/>
</dbReference>
<dbReference type="InterPro" id="IPR029058">
    <property type="entry name" value="AB_hydrolase_fold"/>
</dbReference>
<gene>
    <name evidence="2" type="ORF">SAMN04488132_10339</name>
</gene>
<sequence>MAGNLWLTYRRSVIHYHRFGNGPEWLFCFHGYGEDGCTFSVLESLLGEKYTLIAFDMPFHGQTRWEEGKEFMPDQLVELMEMLVPANVPVSLCGFSMGGRVSLQLLQQIPDRIRRVVLAAPDGLHKNPWQRFATQNRLGNRLFGYVMRQPGWFFKVIDLAGWLKLYHKSLVKFVHYYLDDAEQRKLLYQRWTAMRYFNPDPQLVKKNAEIRRIPVWLFFGLFDKVIVASHGHRFAEGAESLIHVKELTAGHQLLREKYASVIAAPLLND</sequence>
<dbReference type="InterPro" id="IPR000073">
    <property type="entry name" value="AB_hydrolase_1"/>
</dbReference>
<dbReference type="Gene3D" id="3.40.50.1820">
    <property type="entry name" value="alpha/beta hydrolase"/>
    <property type="match status" value="1"/>
</dbReference>
<dbReference type="EMBL" id="FUWH01000003">
    <property type="protein sequence ID" value="SJZ59109.1"/>
    <property type="molecule type" value="Genomic_DNA"/>
</dbReference>
<feature type="domain" description="AB hydrolase-1" evidence="1">
    <location>
        <begin position="25"/>
        <end position="126"/>
    </location>
</feature>
<protein>
    <submittedName>
        <fullName evidence="2">Pimeloyl-ACP methyl ester carboxylesterase</fullName>
    </submittedName>
</protein>
<organism evidence="2 3">
    <name type="scientific">Sediminibacterium ginsengisoli</name>
    <dbReference type="NCBI Taxonomy" id="413434"/>
    <lineage>
        <taxon>Bacteria</taxon>
        <taxon>Pseudomonadati</taxon>
        <taxon>Bacteroidota</taxon>
        <taxon>Chitinophagia</taxon>
        <taxon>Chitinophagales</taxon>
        <taxon>Chitinophagaceae</taxon>
        <taxon>Sediminibacterium</taxon>
    </lineage>
</organism>
<evidence type="ECO:0000313" key="3">
    <source>
        <dbReference type="Proteomes" id="UP000190888"/>
    </source>
</evidence>
<accession>A0A1T4LWI5</accession>
<dbReference type="RefSeq" id="WP_078830549.1">
    <property type="nucleotide sequence ID" value="NZ_FUWH01000003.1"/>
</dbReference>
<dbReference type="Pfam" id="PF00561">
    <property type="entry name" value="Abhydrolase_1"/>
    <property type="match status" value="1"/>
</dbReference>
<reference evidence="2 3" key="1">
    <citation type="submission" date="2017-02" db="EMBL/GenBank/DDBJ databases">
        <authorList>
            <person name="Peterson S.W."/>
        </authorList>
    </citation>
    <scope>NUCLEOTIDE SEQUENCE [LARGE SCALE GENOMIC DNA]</scope>
    <source>
        <strain evidence="2 3">DSM 22335</strain>
    </source>
</reference>
<dbReference type="STRING" id="413434.SAMN04488132_10339"/>
<dbReference type="PANTHER" id="PTHR46438">
    <property type="entry name" value="ALPHA/BETA-HYDROLASES SUPERFAMILY PROTEIN"/>
    <property type="match status" value="1"/>
</dbReference>
<dbReference type="Proteomes" id="UP000190888">
    <property type="component" value="Unassembled WGS sequence"/>
</dbReference>
<dbReference type="OrthoDB" id="975949at2"/>
<keyword evidence="3" id="KW-1185">Reference proteome</keyword>
<dbReference type="AlphaFoldDB" id="A0A1T4LWI5"/>
<evidence type="ECO:0000259" key="1">
    <source>
        <dbReference type="Pfam" id="PF00561"/>
    </source>
</evidence>
<dbReference type="SUPFAM" id="SSF53474">
    <property type="entry name" value="alpha/beta-Hydrolases"/>
    <property type="match status" value="1"/>
</dbReference>
<name>A0A1T4LWI5_9BACT</name>
<evidence type="ECO:0000313" key="2">
    <source>
        <dbReference type="EMBL" id="SJZ59109.1"/>
    </source>
</evidence>
<proteinExistence type="predicted"/>
<dbReference type="PANTHER" id="PTHR46438:SF11">
    <property type="entry name" value="LIPASE-RELATED"/>
    <property type="match status" value="1"/>
</dbReference>